<feature type="region of interest" description="Disordered" evidence="1">
    <location>
        <begin position="1"/>
        <end position="197"/>
    </location>
</feature>
<proteinExistence type="predicted"/>
<gene>
    <name evidence="3" type="ORF">HRR80_008811</name>
</gene>
<organism evidence="3 4">
    <name type="scientific">Exophiala dermatitidis</name>
    <name type="common">Black yeast-like fungus</name>
    <name type="synonym">Wangiella dermatitidis</name>
    <dbReference type="NCBI Taxonomy" id="5970"/>
    <lineage>
        <taxon>Eukaryota</taxon>
        <taxon>Fungi</taxon>
        <taxon>Dikarya</taxon>
        <taxon>Ascomycota</taxon>
        <taxon>Pezizomycotina</taxon>
        <taxon>Eurotiomycetes</taxon>
        <taxon>Chaetothyriomycetidae</taxon>
        <taxon>Chaetothyriales</taxon>
        <taxon>Herpotrichiellaceae</taxon>
        <taxon>Exophiala</taxon>
    </lineage>
</organism>
<dbReference type="AlphaFoldDB" id="A0AAN6EKX2"/>
<reference evidence="3" key="1">
    <citation type="submission" date="2023-01" db="EMBL/GenBank/DDBJ databases">
        <title>Exophiala dermititidis isolated from Cystic Fibrosis Patient.</title>
        <authorList>
            <person name="Kurbessoian T."/>
            <person name="Crocker A."/>
            <person name="Murante D."/>
            <person name="Hogan D.A."/>
            <person name="Stajich J.E."/>
        </authorList>
    </citation>
    <scope>NUCLEOTIDE SEQUENCE</scope>
    <source>
        <strain evidence="3">Ex8</strain>
    </source>
</reference>
<dbReference type="PANTHER" id="PTHR23099">
    <property type="entry name" value="TRANSCRIPTIONAL REGULATOR"/>
    <property type="match status" value="1"/>
</dbReference>
<dbReference type="InterPro" id="IPR006640">
    <property type="entry name" value="SprT-like_domain"/>
</dbReference>
<feature type="region of interest" description="Disordered" evidence="1">
    <location>
        <begin position="453"/>
        <end position="568"/>
    </location>
</feature>
<feature type="compositionally biased region" description="Polar residues" evidence="1">
    <location>
        <begin position="105"/>
        <end position="132"/>
    </location>
</feature>
<dbReference type="Pfam" id="PF17283">
    <property type="entry name" value="Zn_ribbon_SprT"/>
    <property type="match status" value="1"/>
</dbReference>
<feature type="region of interest" description="Disordered" evidence="1">
    <location>
        <begin position="890"/>
        <end position="976"/>
    </location>
</feature>
<accession>A0AAN6EKX2</accession>
<feature type="compositionally biased region" description="Low complexity" evidence="1">
    <location>
        <begin position="931"/>
        <end position="965"/>
    </location>
</feature>
<feature type="region of interest" description="Disordered" evidence="1">
    <location>
        <begin position="256"/>
        <end position="421"/>
    </location>
</feature>
<comment type="caution">
    <text evidence="3">The sequence shown here is derived from an EMBL/GenBank/DDBJ whole genome shotgun (WGS) entry which is preliminary data.</text>
</comment>
<dbReference type="GO" id="GO:0006950">
    <property type="term" value="P:response to stress"/>
    <property type="evidence" value="ECO:0007669"/>
    <property type="project" value="UniProtKB-ARBA"/>
</dbReference>
<feature type="compositionally biased region" description="Polar residues" evidence="1">
    <location>
        <begin position="410"/>
        <end position="421"/>
    </location>
</feature>
<dbReference type="EMBL" id="JAJGCB010000028">
    <property type="protein sequence ID" value="KAJ8987068.1"/>
    <property type="molecule type" value="Genomic_DNA"/>
</dbReference>
<dbReference type="InterPro" id="IPR035240">
    <property type="entry name" value="SprT_Zn_ribbon"/>
</dbReference>
<dbReference type="PANTHER" id="PTHR23099:SF0">
    <property type="entry name" value="GERM CELL NUCLEAR ACIDIC PROTEIN"/>
    <property type="match status" value="1"/>
</dbReference>
<evidence type="ECO:0000313" key="3">
    <source>
        <dbReference type="EMBL" id="KAJ8987068.1"/>
    </source>
</evidence>
<feature type="compositionally biased region" description="Polar residues" evidence="1">
    <location>
        <begin position="453"/>
        <end position="473"/>
    </location>
</feature>
<feature type="compositionally biased region" description="Basic residues" evidence="1">
    <location>
        <begin position="375"/>
        <end position="384"/>
    </location>
</feature>
<feature type="compositionally biased region" description="Polar residues" evidence="1">
    <location>
        <begin position="558"/>
        <end position="567"/>
    </location>
</feature>
<dbReference type="Pfam" id="PF10263">
    <property type="entry name" value="SprT-like"/>
    <property type="match status" value="1"/>
</dbReference>
<feature type="compositionally biased region" description="Low complexity" evidence="1">
    <location>
        <begin position="911"/>
        <end position="920"/>
    </location>
</feature>
<feature type="compositionally biased region" description="Low complexity" evidence="1">
    <location>
        <begin position="138"/>
        <end position="161"/>
    </location>
</feature>
<feature type="region of interest" description="Disordered" evidence="1">
    <location>
        <begin position="615"/>
        <end position="658"/>
    </location>
</feature>
<protein>
    <recommendedName>
        <fullName evidence="2">SprT-like domain-containing protein</fullName>
    </recommendedName>
</protein>
<feature type="compositionally biased region" description="Basic and acidic residues" evidence="1">
    <location>
        <begin position="513"/>
        <end position="528"/>
    </location>
</feature>
<feature type="compositionally biased region" description="Acidic residues" evidence="1">
    <location>
        <begin position="305"/>
        <end position="332"/>
    </location>
</feature>
<feature type="compositionally biased region" description="Low complexity" evidence="1">
    <location>
        <begin position="1"/>
        <end position="10"/>
    </location>
</feature>
<name>A0AAN6EKX2_EXODE</name>
<dbReference type="GO" id="GO:0005634">
    <property type="term" value="C:nucleus"/>
    <property type="evidence" value="ECO:0007669"/>
    <property type="project" value="TreeGrafter"/>
</dbReference>
<dbReference type="Proteomes" id="UP001161757">
    <property type="component" value="Unassembled WGS sequence"/>
</dbReference>
<sequence>MSYLSSFSLSSDEEEDLPDLAAILAPKPLLPTSSGSDNAVLRRSPRRKEKQQTIPNIFGDDEYWDVNISRSPVKKNQRQQPPGRGTTGAGVSRLSNASPRKKDSVPQSQPQSEPKRTGSSRGVCSSASNRTVLSPLENNNLASAPSKKSNSNSNSLSAASPCKQGRQYTNDVERKRNDIRLVLSDRPPSISGRYQQSEQGQVDFSLVPSFGAMALEERNPGLIRTQQQPGKKKEKSFAIDVDVRDNGDDDSLLLCSGEDQRGPNKFMATTPAPIAPGRHRQEKSRPGRFTSASRFVLAEARCNDDESDSMDGEENEDEDTDLSGFIVDDDAELSYHDSSESDGGCPEQDDEDMFYGKRLTTRRLVVPEATSREGRTRRRGRRLVRGSPVRKENTGGKGYSEESEDDSGPNEGNLNTKTAKTLSRAFRDLALDPGSGRSENVPRGKGEVEVIDLTSSPVQPPSNLLQSVDNTIEPNRPPLPLLGDLGASVKFDPPMSKPGLSIPSKTMGGVPKVDQDRSIGDNKDDKGVEFNAPPATPPRTPPKSKLKSPSKLLSPSKRQTIPQSPHRQSMDAFWDHNVVNEWNDAYSPKKAPATTSPRKRLFVPLDIFSDMELESEPGETKTHQHCDSSTGSLPSPCLSPRKTRSPTKPSPEKEQKRRLLEEKRAAAARKKEFDNRKGQMAIELLRELDANVANGRLGELSASTGGVRVVWSKTLRSTAGRANWKRTVTKPSGSPVKAGNTADAAQLASGVKIQHFASIELAEKIIDCEDRLVNTLAHEFCHLANFMVSNVRDQPHGASFKQWANKVTAHLRQSNVPVWRDVQVTTKHSYVINHKYLWVCVGRPERTAVMDYLNLGSEGGCGAEYGRHSKSIDVEKHRCGKCKGRLVQVRPIPRASPRKKSRVAGVDVDGRSTSMSSSREGSADTALTFNSGSSSSTPVSVSDSGSILGSRSSSGHSKSMTGSDSLDSMVETIELD</sequence>
<dbReference type="SMART" id="SM00731">
    <property type="entry name" value="SprT"/>
    <property type="match status" value="1"/>
</dbReference>
<evidence type="ECO:0000256" key="1">
    <source>
        <dbReference type="SAM" id="MobiDB-lite"/>
    </source>
</evidence>
<evidence type="ECO:0000313" key="4">
    <source>
        <dbReference type="Proteomes" id="UP001161757"/>
    </source>
</evidence>
<evidence type="ECO:0000259" key="2">
    <source>
        <dbReference type="SMART" id="SM00731"/>
    </source>
</evidence>
<feature type="domain" description="SprT-like" evidence="2">
    <location>
        <begin position="686"/>
        <end position="889"/>
    </location>
</feature>